<dbReference type="Pfam" id="PF02518">
    <property type="entry name" value="HATPase_c"/>
    <property type="match status" value="1"/>
</dbReference>
<dbReference type="GO" id="GO:0016301">
    <property type="term" value="F:kinase activity"/>
    <property type="evidence" value="ECO:0007669"/>
    <property type="project" value="UniProtKB-KW"/>
</dbReference>
<dbReference type="SMART" id="SM00387">
    <property type="entry name" value="HATPase_c"/>
    <property type="match status" value="1"/>
</dbReference>
<dbReference type="RefSeq" id="WP_330094394.1">
    <property type="nucleotide sequence ID" value="NZ_JAUZMY010000032.1"/>
</dbReference>
<evidence type="ECO:0000256" key="5">
    <source>
        <dbReference type="ARBA" id="ARBA00022741"/>
    </source>
</evidence>
<evidence type="ECO:0000256" key="7">
    <source>
        <dbReference type="ARBA" id="ARBA00022840"/>
    </source>
</evidence>
<evidence type="ECO:0000256" key="6">
    <source>
        <dbReference type="ARBA" id="ARBA00022777"/>
    </source>
</evidence>
<dbReference type="PANTHER" id="PTHR24421">
    <property type="entry name" value="NITRATE/NITRITE SENSOR PROTEIN NARX-RELATED"/>
    <property type="match status" value="1"/>
</dbReference>
<dbReference type="SUPFAM" id="SSF55874">
    <property type="entry name" value="ATPase domain of HSP90 chaperone/DNA topoisomerase II/histidine kinase"/>
    <property type="match status" value="1"/>
</dbReference>
<feature type="domain" description="Histidine kinase/HSP90-like ATPase" evidence="11">
    <location>
        <begin position="291"/>
        <end position="390"/>
    </location>
</feature>
<evidence type="ECO:0000256" key="2">
    <source>
        <dbReference type="ARBA" id="ARBA00012438"/>
    </source>
</evidence>
<reference evidence="12 13" key="1">
    <citation type="submission" date="2023-08" db="EMBL/GenBank/DDBJ databases">
        <authorList>
            <person name="Girao M."/>
            <person name="Carvalho M.F."/>
        </authorList>
    </citation>
    <scope>NUCLEOTIDE SEQUENCE [LARGE SCALE GENOMIC DNA]</scope>
    <source>
        <strain evidence="12 13">CT-R113</strain>
    </source>
</reference>
<evidence type="ECO:0000313" key="12">
    <source>
        <dbReference type="EMBL" id="MEE2040631.1"/>
    </source>
</evidence>
<keyword evidence="4" id="KW-0808">Transferase</keyword>
<dbReference type="InterPro" id="IPR036890">
    <property type="entry name" value="HATPase_C_sf"/>
</dbReference>
<accession>A0ABU7KEH6</accession>
<dbReference type="CDD" id="cd16917">
    <property type="entry name" value="HATPase_UhpB-NarQ-NarX-like"/>
    <property type="match status" value="1"/>
</dbReference>
<evidence type="ECO:0000256" key="4">
    <source>
        <dbReference type="ARBA" id="ARBA00022679"/>
    </source>
</evidence>
<sequence>MFETTAWTERMLRPLRRAGATDALLPAALVALSFVPGIAQQGLDLAELPDDRTLDGLGLVLIGAQAAPLALRRRFPVTCLIAVAAAFTAFQLLRYPNAFASLALVVALYTVGAHPPRRPVWVAAGAVAAYALVCCSLHLAGSRATVADYLTFGLVLAVFCALGGWVRARALDAEERRRRAEADAAAAERARLARDLHDVVTHHVTSMVVQADTAGYLLERSDRVGTTLTSIGETGRRALDDLRHLLGVLDGRGDRTGPSLGELADLVDRSRDAGQSVDLVEAGEPRPMRPQEEEALYRVVQESVTNALKHAPDRHVVVRIDHGNEAVGARITTGGGAPPDQGASSPRPRLGGGRGLTGLRERVGAVGGELRAGPSDDGGFTVHASIPRGKT</sequence>
<dbReference type="EMBL" id="JAUZMY010000032">
    <property type="protein sequence ID" value="MEE2040631.1"/>
    <property type="molecule type" value="Genomic_DNA"/>
</dbReference>
<evidence type="ECO:0000256" key="3">
    <source>
        <dbReference type="ARBA" id="ARBA00022553"/>
    </source>
</evidence>
<evidence type="ECO:0000256" key="8">
    <source>
        <dbReference type="ARBA" id="ARBA00023012"/>
    </source>
</evidence>
<feature type="transmembrane region" description="Helical" evidence="10">
    <location>
        <begin position="98"/>
        <end position="113"/>
    </location>
</feature>
<comment type="catalytic activity">
    <reaction evidence="1">
        <text>ATP + protein L-histidine = ADP + protein N-phospho-L-histidine.</text>
        <dbReference type="EC" id="2.7.13.3"/>
    </reaction>
</comment>
<feature type="transmembrane region" description="Helical" evidence="10">
    <location>
        <begin position="146"/>
        <end position="168"/>
    </location>
</feature>
<dbReference type="InterPro" id="IPR050482">
    <property type="entry name" value="Sensor_HK_TwoCompSys"/>
</dbReference>
<dbReference type="InterPro" id="IPR011712">
    <property type="entry name" value="Sig_transdc_His_kin_sub3_dim/P"/>
</dbReference>
<evidence type="ECO:0000313" key="13">
    <source>
        <dbReference type="Proteomes" id="UP001356095"/>
    </source>
</evidence>
<comment type="caution">
    <text evidence="12">The sequence shown here is derived from an EMBL/GenBank/DDBJ whole genome shotgun (WGS) entry which is preliminary data.</text>
</comment>
<dbReference type="Pfam" id="PF23539">
    <property type="entry name" value="DUF7134"/>
    <property type="match status" value="1"/>
</dbReference>
<organism evidence="12 13">
    <name type="scientific">Nocardiopsis codii</name>
    <dbReference type="NCBI Taxonomy" id="3065942"/>
    <lineage>
        <taxon>Bacteria</taxon>
        <taxon>Bacillati</taxon>
        <taxon>Actinomycetota</taxon>
        <taxon>Actinomycetes</taxon>
        <taxon>Streptosporangiales</taxon>
        <taxon>Nocardiopsidaceae</taxon>
        <taxon>Nocardiopsis</taxon>
    </lineage>
</organism>
<gene>
    <name evidence="12" type="ORF">Q8791_25770</name>
</gene>
<keyword evidence="5" id="KW-0547">Nucleotide-binding</keyword>
<proteinExistence type="predicted"/>
<keyword evidence="10" id="KW-0472">Membrane</keyword>
<feature type="transmembrane region" description="Helical" evidence="10">
    <location>
        <begin position="120"/>
        <end position="140"/>
    </location>
</feature>
<name>A0ABU7KEH6_9ACTN</name>
<keyword evidence="7" id="KW-0067">ATP-binding</keyword>
<keyword evidence="8" id="KW-0902">Two-component regulatory system</keyword>
<dbReference type="Gene3D" id="3.30.565.10">
    <property type="entry name" value="Histidine kinase-like ATPase, C-terminal domain"/>
    <property type="match status" value="1"/>
</dbReference>
<dbReference type="InterPro" id="IPR003594">
    <property type="entry name" value="HATPase_dom"/>
</dbReference>
<keyword evidence="10" id="KW-1133">Transmembrane helix</keyword>
<keyword evidence="6 12" id="KW-0418">Kinase</keyword>
<evidence type="ECO:0000256" key="9">
    <source>
        <dbReference type="SAM" id="MobiDB-lite"/>
    </source>
</evidence>
<evidence type="ECO:0000256" key="10">
    <source>
        <dbReference type="SAM" id="Phobius"/>
    </source>
</evidence>
<keyword evidence="3" id="KW-0597">Phosphoprotein</keyword>
<feature type="region of interest" description="Disordered" evidence="9">
    <location>
        <begin position="330"/>
        <end position="391"/>
    </location>
</feature>
<protein>
    <recommendedName>
        <fullName evidence="2">histidine kinase</fullName>
        <ecNumber evidence="2">2.7.13.3</ecNumber>
    </recommendedName>
</protein>
<keyword evidence="13" id="KW-1185">Reference proteome</keyword>
<dbReference type="EC" id="2.7.13.3" evidence="2"/>
<dbReference type="Pfam" id="PF07730">
    <property type="entry name" value="HisKA_3"/>
    <property type="match status" value="1"/>
</dbReference>
<evidence type="ECO:0000259" key="11">
    <source>
        <dbReference type="SMART" id="SM00387"/>
    </source>
</evidence>
<evidence type="ECO:0000256" key="1">
    <source>
        <dbReference type="ARBA" id="ARBA00000085"/>
    </source>
</evidence>
<dbReference type="PANTHER" id="PTHR24421:SF10">
    <property type="entry name" value="NITRATE_NITRITE SENSOR PROTEIN NARQ"/>
    <property type="match status" value="1"/>
</dbReference>
<dbReference type="Gene3D" id="1.20.5.1930">
    <property type="match status" value="1"/>
</dbReference>
<keyword evidence="10" id="KW-0812">Transmembrane</keyword>
<dbReference type="InterPro" id="IPR055558">
    <property type="entry name" value="DUF7134"/>
</dbReference>
<dbReference type="Proteomes" id="UP001356095">
    <property type="component" value="Unassembled WGS sequence"/>
</dbReference>